<dbReference type="PANTHER" id="PTHR32309">
    <property type="entry name" value="TYROSINE-PROTEIN KINASE"/>
    <property type="match status" value="1"/>
</dbReference>
<comment type="caution">
    <text evidence="8">The sequence shown here is derived from an EMBL/GenBank/DDBJ whole genome shotgun (WGS) entry which is preliminary data.</text>
</comment>
<evidence type="ECO:0000313" key="9">
    <source>
        <dbReference type="Proteomes" id="UP001596023"/>
    </source>
</evidence>
<organism evidence="8 9">
    <name type="scientific">Dysgonomonas termitidis</name>
    <dbReference type="NCBI Taxonomy" id="1516126"/>
    <lineage>
        <taxon>Bacteria</taxon>
        <taxon>Pseudomonadati</taxon>
        <taxon>Bacteroidota</taxon>
        <taxon>Bacteroidia</taxon>
        <taxon>Bacteroidales</taxon>
        <taxon>Dysgonomonadaceae</taxon>
        <taxon>Dysgonomonas</taxon>
    </lineage>
</organism>
<keyword evidence="9" id="KW-1185">Reference proteome</keyword>
<name>A0ABV9KZN0_9BACT</name>
<evidence type="ECO:0000256" key="5">
    <source>
        <dbReference type="ARBA" id="ARBA00023136"/>
    </source>
</evidence>
<dbReference type="Pfam" id="PF02706">
    <property type="entry name" value="Wzz"/>
    <property type="match status" value="1"/>
</dbReference>
<dbReference type="RefSeq" id="WP_379998588.1">
    <property type="nucleotide sequence ID" value="NZ_JBHSGN010000100.1"/>
</dbReference>
<accession>A0ABV9KZN0</accession>
<evidence type="ECO:0000256" key="2">
    <source>
        <dbReference type="ARBA" id="ARBA00022475"/>
    </source>
</evidence>
<gene>
    <name evidence="8" type="ORF">ACFO6W_17010</name>
</gene>
<evidence type="ECO:0000256" key="3">
    <source>
        <dbReference type="ARBA" id="ARBA00022692"/>
    </source>
</evidence>
<keyword evidence="3 6" id="KW-0812">Transmembrane</keyword>
<evidence type="ECO:0000256" key="4">
    <source>
        <dbReference type="ARBA" id="ARBA00022989"/>
    </source>
</evidence>
<evidence type="ECO:0000256" key="1">
    <source>
        <dbReference type="ARBA" id="ARBA00004651"/>
    </source>
</evidence>
<protein>
    <submittedName>
        <fullName evidence="8">Wzz/FepE/Etk N-terminal domain-containing protein</fullName>
    </submittedName>
</protein>
<feature type="transmembrane region" description="Helical" evidence="6">
    <location>
        <begin position="328"/>
        <end position="346"/>
    </location>
</feature>
<evidence type="ECO:0000313" key="8">
    <source>
        <dbReference type="EMBL" id="MFC4675394.1"/>
    </source>
</evidence>
<reference evidence="9" key="1">
    <citation type="journal article" date="2019" name="Int. J. Syst. Evol. Microbiol.">
        <title>The Global Catalogue of Microorganisms (GCM) 10K type strain sequencing project: providing services to taxonomists for standard genome sequencing and annotation.</title>
        <authorList>
            <consortium name="The Broad Institute Genomics Platform"/>
            <consortium name="The Broad Institute Genome Sequencing Center for Infectious Disease"/>
            <person name="Wu L."/>
            <person name="Ma J."/>
        </authorList>
    </citation>
    <scope>NUCLEOTIDE SEQUENCE [LARGE SCALE GENOMIC DNA]</scope>
    <source>
        <strain evidence="9">CCUG 66188</strain>
    </source>
</reference>
<comment type="subcellular location">
    <subcellularLocation>
        <location evidence="1">Cell membrane</location>
        <topology evidence="1">Multi-pass membrane protein</topology>
    </subcellularLocation>
</comment>
<sequence>MEEKQNNIAEEKEIDLLALANKIWANRKFILKALGVGLVIGLIVAFSIPKEYTTTVILTPESKSTTSGNMGSLAALAGINLNSAAGQDALASPELYPSVISSTPFLRGLLDIQVTDSKMGIDTTLYSYINDYQSAAWWGYILKAPGLLKGLFSSEKIDMNDSNSNSRIISEEEQKILNNLTDRLTISSDKKTGVTTIEVMMQSPEISAYLADTVTSYLQSYIIDYRTQKARKDLAYSEKLYEESKADYYKTQATLAAYVDGNMNVVSAKYRTTQERLQNEASLAYTVYNQMAQQLQMAKVKVQDTTPVFTVIQPAVEPLFPAKPSKKLILMGFIFIGTISAIVWVLREDMKRFLIN</sequence>
<evidence type="ECO:0000256" key="6">
    <source>
        <dbReference type="SAM" id="Phobius"/>
    </source>
</evidence>
<dbReference type="PANTHER" id="PTHR32309:SF13">
    <property type="entry name" value="FERRIC ENTEROBACTIN TRANSPORT PROTEIN FEPE"/>
    <property type="match status" value="1"/>
</dbReference>
<keyword evidence="5 6" id="KW-0472">Membrane</keyword>
<feature type="domain" description="Polysaccharide chain length determinant N-terminal" evidence="7">
    <location>
        <begin position="13"/>
        <end position="83"/>
    </location>
</feature>
<feature type="transmembrane region" description="Helical" evidence="6">
    <location>
        <begin position="29"/>
        <end position="48"/>
    </location>
</feature>
<proteinExistence type="predicted"/>
<dbReference type="InterPro" id="IPR003856">
    <property type="entry name" value="LPS_length_determ_N"/>
</dbReference>
<dbReference type="Proteomes" id="UP001596023">
    <property type="component" value="Unassembled WGS sequence"/>
</dbReference>
<evidence type="ECO:0000259" key="7">
    <source>
        <dbReference type="Pfam" id="PF02706"/>
    </source>
</evidence>
<keyword evidence="2" id="KW-1003">Cell membrane</keyword>
<keyword evidence="4 6" id="KW-1133">Transmembrane helix</keyword>
<dbReference type="EMBL" id="JBHSGN010000100">
    <property type="protein sequence ID" value="MFC4675394.1"/>
    <property type="molecule type" value="Genomic_DNA"/>
</dbReference>
<dbReference type="InterPro" id="IPR050445">
    <property type="entry name" value="Bact_polysacc_biosynth/exp"/>
</dbReference>